<dbReference type="CDD" id="cd23992">
    <property type="entry name" value="PBP_GOBP"/>
    <property type="match status" value="1"/>
</dbReference>
<keyword evidence="1 2" id="KW-0732">Signal</keyword>
<gene>
    <name evidence="3" type="primary">101892855</name>
    <name evidence="5" type="synonym">LOC101892855</name>
</gene>
<dbReference type="Pfam" id="PF01395">
    <property type="entry name" value="PBP_GOBP"/>
    <property type="match status" value="1"/>
</dbReference>
<dbReference type="AlphaFoldDB" id="A0A1I8N905"/>
<name>A0A1I8N905_MUSDO</name>
<accession>A0A1I8N905</accession>
<protein>
    <submittedName>
        <fullName evidence="5">General odorant-binding protein 28a-like</fullName>
    </submittedName>
</protein>
<organism evidence="3">
    <name type="scientific">Musca domestica</name>
    <name type="common">House fly</name>
    <dbReference type="NCBI Taxonomy" id="7370"/>
    <lineage>
        <taxon>Eukaryota</taxon>
        <taxon>Metazoa</taxon>
        <taxon>Ecdysozoa</taxon>
        <taxon>Arthropoda</taxon>
        <taxon>Hexapoda</taxon>
        <taxon>Insecta</taxon>
        <taxon>Pterygota</taxon>
        <taxon>Neoptera</taxon>
        <taxon>Endopterygota</taxon>
        <taxon>Diptera</taxon>
        <taxon>Brachycera</taxon>
        <taxon>Muscomorpha</taxon>
        <taxon>Muscoidea</taxon>
        <taxon>Muscidae</taxon>
        <taxon>Musca</taxon>
    </lineage>
</organism>
<evidence type="ECO:0000256" key="2">
    <source>
        <dbReference type="SAM" id="SignalP"/>
    </source>
</evidence>
<feature type="chain" id="PRO_5044561395" evidence="2">
    <location>
        <begin position="20"/>
        <end position="145"/>
    </location>
</feature>
<dbReference type="KEGG" id="mde:101892855"/>
<reference evidence="3" key="1">
    <citation type="submission" date="2020-05" db="UniProtKB">
        <authorList>
            <consortium name="EnsemblMetazoa"/>
        </authorList>
    </citation>
    <scope>IDENTIFICATION</scope>
    <source>
        <strain evidence="3">Aabys</strain>
    </source>
</reference>
<dbReference type="GO" id="GO:0005615">
    <property type="term" value="C:extracellular space"/>
    <property type="evidence" value="ECO:0007669"/>
    <property type="project" value="TreeGrafter"/>
</dbReference>
<dbReference type="VEuPathDB" id="VectorBase:MDOA012814"/>
<dbReference type="GO" id="GO:0005549">
    <property type="term" value="F:odorant binding"/>
    <property type="evidence" value="ECO:0007669"/>
    <property type="project" value="InterPro"/>
</dbReference>
<dbReference type="VEuPathDB" id="VectorBase:MDOMA2_007922"/>
<dbReference type="PANTHER" id="PTHR11857">
    <property type="entry name" value="ODORANT BINDING PROTEIN-RELATED"/>
    <property type="match status" value="1"/>
</dbReference>
<dbReference type="eggNOG" id="ENOG502T2AN">
    <property type="taxonomic scope" value="Eukaryota"/>
</dbReference>
<dbReference type="EnsemblMetazoa" id="MDOA012814-RA">
    <property type="protein sequence ID" value="MDOA012814-PA"/>
    <property type="gene ID" value="MDOA012814"/>
</dbReference>
<dbReference type="InterPro" id="IPR006170">
    <property type="entry name" value="PBP/GOBP"/>
</dbReference>
<dbReference type="SMART" id="SM00708">
    <property type="entry name" value="PhBP"/>
    <property type="match status" value="1"/>
</dbReference>
<dbReference type="Proteomes" id="UP001652621">
    <property type="component" value="Unplaced"/>
</dbReference>
<keyword evidence="4" id="KW-1185">Reference proteome</keyword>
<dbReference type="SUPFAM" id="SSF47565">
    <property type="entry name" value="Insect pheromone/odorant-binding proteins"/>
    <property type="match status" value="1"/>
</dbReference>
<reference evidence="5" key="2">
    <citation type="submission" date="2025-04" db="UniProtKB">
        <authorList>
            <consortium name="RefSeq"/>
        </authorList>
    </citation>
    <scope>IDENTIFICATION</scope>
    <source>
        <strain evidence="5">Aabys</strain>
    </source>
</reference>
<dbReference type="Gene3D" id="1.10.238.20">
    <property type="entry name" value="Pheromone/general odorant binding protein domain"/>
    <property type="match status" value="1"/>
</dbReference>
<dbReference type="OrthoDB" id="6595846at2759"/>
<dbReference type="GeneID" id="101892855"/>
<evidence type="ECO:0000313" key="5">
    <source>
        <dbReference type="RefSeq" id="XP_005184499.1"/>
    </source>
</evidence>
<sequence length="145" mass="15968">MAKYLFALSVLCIFGIAASLEKQETEDDLMSKMETCKTEAGATDADLKAIVAQNSSSTAEGKCLRSCLMKKYEMMTVNGTFVPDIALKYAERYADGDAEKLKKAKEIVKSCARIKVSPDHCQAAEQYSKCLMKKAADRGLTQFKL</sequence>
<dbReference type="PANTHER" id="PTHR11857:SF42">
    <property type="entry name" value="GENERAL ODORANT-BINDING PROTEIN 19D-RELATED"/>
    <property type="match status" value="1"/>
</dbReference>
<evidence type="ECO:0000313" key="3">
    <source>
        <dbReference type="EnsemblMetazoa" id="MDOA012814-PA"/>
    </source>
</evidence>
<proteinExistence type="predicted"/>
<evidence type="ECO:0000313" key="4">
    <source>
        <dbReference type="Proteomes" id="UP001652621"/>
    </source>
</evidence>
<feature type="signal peptide" evidence="2">
    <location>
        <begin position="1"/>
        <end position="19"/>
    </location>
</feature>
<dbReference type="GO" id="GO:0007608">
    <property type="term" value="P:sensory perception of smell"/>
    <property type="evidence" value="ECO:0007669"/>
    <property type="project" value="TreeGrafter"/>
</dbReference>
<dbReference type="RefSeq" id="XP_005184499.1">
    <property type="nucleotide sequence ID" value="XM_005184442.2"/>
</dbReference>
<evidence type="ECO:0000256" key="1">
    <source>
        <dbReference type="ARBA" id="ARBA00022729"/>
    </source>
</evidence>
<dbReference type="InterPro" id="IPR036728">
    <property type="entry name" value="PBP_GOBP_sf"/>
</dbReference>